<reference evidence="4 5" key="1">
    <citation type="submission" date="2019-11" db="EMBL/GenBank/DDBJ databases">
        <authorList>
            <person name="Holert J."/>
        </authorList>
    </citation>
    <scope>NUCLEOTIDE SEQUENCE [LARGE SCALE GENOMIC DNA]</scope>
    <source>
        <strain evidence="4">BC5_2</strain>
    </source>
</reference>
<dbReference type="Proteomes" id="UP000434580">
    <property type="component" value="Unassembled WGS sequence"/>
</dbReference>
<evidence type="ECO:0000256" key="2">
    <source>
        <dbReference type="ARBA" id="ARBA00023002"/>
    </source>
</evidence>
<dbReference type="AlphaFoldDB" id="A0A5S9P6X1"/>
<sequence length="367" mass="40026">MSQPLQTRSLGKCLITGGAGFLGRNIAKALGREGVQVVIADRVKPQKLSDNEEFIELDVTDRDKVLAAFADKNIDTVFHTAAIIELGGGSAATQAYRQRSLAVNVQGTQNVIDACQAVGIGNLVYTSSNVVCYDGLPVTGLNSDTPYASRVYDMYTESKIAAEKRVLAANGQSGLLSVAIRPSGIYGAESNMMLDKFVAELAAGKLVAAIGNPNAVHENSFIDNLVHGHLQAAKHLVDGNRCCGRGYFISDNEPQNYFDFFRPLIDGLGYKYPTFWIPMGMLVPIMQLWQWSHFKFGLPAPAMLPKEIDKVCVTHISDTWESKRDLNYEPLVSVSEAMEVCLPYCRRLHDQLVSQSSKKSGNTEAAA</sequence>
<evidence type="ECO:0000259" key="3">
    <source>
        <dbReference type="Pfam" id="PF01073"/>
    </source>
</evidence>
<dbReference type="GO" id="GO:0016616">
    <property type="term" value="F:oxidoreductase activity, acting on the CH-OH group of donors, NAD or NADP as acceptor"/>
    <property type="evidence" value="ECO:0007669"/>
    <property type="project" value="InterPro"/>
</dbReference>
<dbReference type="Gene3D" id="3.40.50.720">
    <property type="entry name" value="NAD(P)-binding Rossmann-like Domain"/>
    <property type="match status" value="1"/>
</dbReference>
<dbReference type="OrthoDB" id="9803010at2"/>
<gene>
    <name evidence="4" type="ORF">DPBNPPHM_03663</name>
</gene>
<dbReference type="GO" id="GO:0016853">
    <property type="term" value="F:isomerase activity"/>
    <property type="evidence" value="ECO:0007669"/>
    <property type="project" value="UniProtKB-KW"/>
</dbReference>
<keyword evidence="4" id="KW-0413">Isomerase</keyword>
<evidence type="ECO:0000256" key="1">
    <source>
        <dbReference type="ARBA" id="ARBA00009219"/>
    </source>
</evidence>
<dbReference type="Pfam" id="PF01073">
    <property type="entry name" value="3Beta_HSD"/>
    <property type="match status" value="1"/>
</dbReference>
<name>A0A5S9P6X1_9GAMM</name>
<dbReference type="PANTHER" id="PTHR43245">
    <property type="entry name" value="BIFUNCTIONAL POLYMYXIN RESISTANCE PROTEIN ARNA"/>
    <property type="match status" value="1"/>
</dbReference>
<dbReference type="PANTHER" id="PTHR43245:SF51">
    <property type="entry name" value="SHORT CHAIN DEHYDROGENASE_REDUCTASE FAMILY 42E, MEMBER 2"/>
    <property type="match status" value="1"/>
</dbReference>
<proteinExistence type="inferred from homology"/>
<dbReference type="EMBL" id="CACSII010000007">
    <property type="protein sequence ID" value="CAA0099132.1"/>
    <property type="molecule type" value="Genomic_DNA"/>
</dbReference>
<dbReference type="InterPro" id="IPR002225">
    <property type="entry name" value="3Beta_OHSteriod_DH/Estase"/>
</dbReference>
<dbReference type="InterPro" id="IPR050177">
    <property type="entry name" value="Lipid_A_modif_metabolic_enz"/>
</dbReference>
<dbReference type="InterPro" id="IPR036291">
    <property type="entry name" value="NAD(P)-bd_dom_sf"/>
</dbReference>
<feature type="domain" description="3-beta hydroxysteroid dehydrogenase/isomerase" evidence="3">
    <location>
        <begin position="14"/>
        <end position="275"/>
    </location>
</feature>
<accession>A0A5S9P6X1</accession>
<evidence type="ECO:0000313" key="5">
    <source>
        <dbReference type="Proteomes" id="UP000434580"/>
    </source>
</evidence>
<evidence type="ECO:0000313" key="4">
    <source>
        <dbReference type="EMBL" id="CAA0099132.1"/>
    </source>
</evidence>
<protein>
    <submittedName>
        <fullName evidence="4">3 beta-hydroxysteroid dehydrogenase/Delta 5--&gt;4-isomerase</fullName>
    </submittedName>
</protein>
<organism evidence="4 5">
    <name type="scientific">BD1-7 clade bacterium</name>
    <dbReference type="NCBI Taxonomy" id="2029982"/>
    <lineage>
        <taxon>Bacteria</taxon>
        <taxon>Pseudomonadati</taxon>
        <taxon>Pseudomonadota</taxon>
        <taxon>Gammaproteobacteria</taxon>
        <taxon>Cellvibrionales</taxon>
        <taxon>Spongiibacteraceae</taxon>
        <taxon>BD1-7 clade</taxon>
    </lineage>
</organism>
<comment type="similarity">
    <text evidence="1">Belongs to the 3-beta-HSD family.</text>
</comment>
<dbReference type="SUPFAM" id="SSF51735">
    <property type="entry name" value="NAD(P)-binding Rossmann-fold domains"/>
    <property type="match status" value="1"/>
</dbReference>
<keyword evidence="2" id="KW-0560">Oxidoreductase</keyword>
<dbReference type="GO" id="GO:0006694">
    <property type="term" value="P:steroid biosynthetic process"/>
    <property type="evidence" value="ECO:0007669"/>
    <property type="project" value="InterPro"/>
</dbReference>